<evidence type="ECO:0000313" key="2">
    <source>
        <dbReference type="EMBL" id="SIT38027.1"/>
    </source>
</evidence>
<protein>
    <submittedName>
        <fullName evidence="2">Uncharacterized protein</fullName>
    </submittedName>
</protein>
<keyword evidence="1" id="KW-1133">Transmembrane helix</keyword>
<evidence type="ECO:0000256" key="1">
    <source>
        <dbReference type="SAM" id="Phobius"/>
    </source>
</evidence>
<proteinExistence type="predicted"/>
<gene>
    <name evidence="2" type="ORF">BN2476_150060</name>
</gene>
<dbReference type="EMBL" id="CYGY02000015">
    <property type="protein sequence ID" value="SIT38027.1"/>
    <property type="molecule type" value="Genomic_DNA"/>
</dbReference>
<keyword evidence="3" id="KW-1185">Reference proteome</keyword>
<sequence>MIGDAVVTVASQLDGGTHFNPGFLVMRALFVLILIGYFRTIRQYKLSARTAQA</sequence>
<organism evidence="2 3">
    <name type="scientific">Paraburkholderia piptadeniae</name>
    <dbReference type="NCBI Taxonomy" id="1701573"/>
    <lineage>
        <taxon>Bacteria</taxon>
        <taxon>Pseudomonadati</taxon>
        <taxon>Pseudomonadota</taxon>
        <taxon>Betaproteobacteria</taxon>
        <taxon>Burkholderiales</taxon>
        <taxon>Burkholderiaceae</taxon>
        <taxon>Paraburkholderia</taxon>
    </lineage>
</organism>
<dbReference type="Proteomes" id="UP000195569">
    <property type="component" value="Unassembled WGS sequence"/>
</dbReference>
<name>A0A1N7RSA9_9BURK</name>
<feature type="transmembrane region" description="Helical" evidence="1">
    <location>
        <begin position="19"/>
        <end position="38"/>
    </location>
</feature>
<accession>A0A1N7RSA9</accession>
<evidence type="ECO:0000313" key="3">
    <source>
        <dbReference type="Proteomes" id="UP000195569"/>
    </source>
</evidence>
<reference evidence="2" key="1">
    <citation type="submission" date="2016-12" db="EMBL/GenBank/DDBJ databases">
        <authorList>
            <person name="Moulin L."/>
        </authorList>
    </citation>
    <scope>NUCLEOTIDE SEQUENCE [LARGE SCALE GENOMIC DNA]</scope>
    <source>
        <strain evidence="2">STM 7183</strain>
    </source>
</reference>
<keyword evidence="1" id="KW-0812">Transmembrane</keyword>
<keyword evidence="1" id="KW-0472">Membrane</keyword>
<dbReference type="RefSeq" id="WP_160111683.1">
    <property type="nucleotide sequence ID" value="NZ_CYGY02000015.1"/>
</dbReference>
<dbReference type="AlphaFoldDB" id="A0A1N7RSA9"/>
<comment type="caution">
    <text evidence="2">The sequence shown here is derived from an EMBL/GenBank/DDBJ whole genome shotgun (WGS) entry which is preliminary data.</text>
</comment>